<keyword evidence="5" id="KW-0998">Cell outer membrane</keyword>
<reference evidence="9 10" key="1">
    <citation type="submission" date="2018-05" db="EMBL/GenBank/DDBJ databases">
        <title>Chitinophaga sp. K3CV102501T nov., isolated from isolated from a monsoon evergreen broad-leaved forest soil.</title>
        <authorList>
            <person name="Lv Y."/>
        </authorList>
    </citation>
    <scope>NUCLEOTIDE SEQUENCE [LARGE SCALE GENOMIC DNA]</scope>
    <source>
        <strain evidence="9 10">GDMCC 1.1325</strain>
    </source>
</reference>
<dbReference type="PROSITE" id="PS51257">
    <property type="entry name" value="PROKAR_LIPOPROTEIN"/>
    <property type="match status" value="1"/>
</dbReference>
<accession>A0A365XW54</accession>
<dbReference type="OrthoDB" id="697229at2"/>
<keyword evidence="4" id="KW-0472">Membrane</keyword>
<evidence type="ECO:0000259" key="7">
    <source>
        <dbReference type="Pfam" id="PF07980"/>
    </source>
</evidence>
<protein>
    <submittedName>
        <fullName evidence="9">RagB/SusD family nutrient uptake outer membrane protein</fullName>
    </submittedName>
</protein>
<feature type="domain" description="SusD-like N-terminal" evidence="8">
    <location>
        <begin position="107"/>
        <end position="232"/>
    </location>
</feature>
<feature type="signal peptide" evidence="6">
    <location>
        <begin position="1"/>
        <end position="18"/>
    </location>
</feature>
<organism evidence="9 10">
    <name type="scientific">Chitinophaga flava</name>
    <dbReference type="NCBI Taxonomy" id="2259036"/>
    <lineage>
        <taxon>Bacteria</taxon>
        <taxon>Pseudomonadati</taxon>
        <taxon>Bacteroidota</taxon>
        <taxon>Chitinophagia</taxon>
        <taxon>Chitinophagales</taxon>
        <taxon>Chitinophagaceae</taxon>
        <taxon>Chitinophaga</taxon>
    </lineage>
</organism>
<feature type="chain" id="PRO_5016858445" evidence="6">
    <location>
        <begin position="19"/>
        <end position="491"/>
    </location>
</feature>
<dbReference type="EMBL" id="QFFJ01000002">
    <property type="protein sequence ID" value="RBL90231.1"/>
    <property type="molecule type" value="Genomic_DNA"/>
</dbReference>
<evidence type="ECO:0000259" key="8">
    <source>
        <dbReference type="Pfam" id="PF14322"/>
    </source>
</evidence>
<dbReference type="InterPro" id="IPR012944">
    <property type="entry name" value="SusD_RagB_dom"/>
</dbReference>
<evidence type="ECO:0000313" key="9">
    <source>
        <dbReference type="EMBL" id="RBL90231.1"/>
    </source>
</evidence>
<keyword evidence="3 6" id="KW-0732">Signal</keyword>
<keyword evidence="10" id="KW-1185">Reference proteome</keyword>
<dbReference type="InterPro" id="IPR011990">
    <property type="entry name" value="TPR-like_helical_dom_sf"/>
</dbReference>
<name>A0A365XW54_9BACT</name>
<comment type="similarity">
    <text evidence="2">Belongs to the SusD family.</text>
</comment>
<evidence type="ECO:0000256" key="5">
    <source>
        <dbReference type="ARBA" id="ARBA00023237"/>
    </source>
</evidence>
<evidence type="ECO:0000313" key="10">
    <source>
        <dbReference type="Proteomes" id="UP000253410"/>
    </source>
</evidence>
<evidence type="ECO:0000256" key="2">
    <source>
        <dbReference type="ARBA" id="ARBA00006275"/>
    </source>
</evidence>
<gene>
    <name evidence="9" type="ORF">DF182_27590</name>
</gene>
<dbReference type="InterPro" id="IPR033985">
    <property type="entry name" value="SusD-like_N"/>
</dbReference>
<evidence type="ECO:0000256" key="1">
    <source>
        <dbReference type="ARBA" id="ARBA00004442"/>
    </source>
</evidence>
<sequence>MKKLLYILICVTTPVAFTACSKSFLEMVPLGSQVASSTSDYDKLMNSPDFYQSRNAGGWQEVVLMEDDLAAEDGLFSPVSQHMTRLFQWQDVIYYPNDSYQRQPLLLSGLMSNMYQLNKIINEVMNSTEGTDAQKRSIRAEARATRAWSNFQLINLYGKPYQAATAGTDLGFPIITQADITVTEFKRGTVQEMYDFIIKDLTEALPDLPVVPAIRTRMSKPAVEGLLGKIYLFMGRYNDALPMLNAAFNDLGAGSAQLYDYNQTMGTGGSFLPMDPNLGPTKGPGNNFIDLRESVLFKVYSNGRYNGNLYGNNGLVLTPQTAALYGASDLRLLLYTNKNPDGSLNAGGRLRKYGVQYTRYGLELSELYLLRAECKARLNDQPGAVADVETLRQHRMPAADAAVPAVVTGDQVALIKFIIEERIREFAMEGYRWFDMRRLSVDPLFAGITFTHTLYKKDGSTTSYTLRQPDRLVLQLPYLFMQYNPGMPNNP</sequence>
<dbReference type="GO" id="GO:0009279">
    <property type="term" value="C:cell outer membrane"/>
    <property type="evidence" value="ECO:0007669"/>
    <property type="project" value="UniProtKB-SubCell"/>
</dbReference>
<dbReference type="Pfam" id="PF14322">
    <property type="entry name" value="SusD-like_3"/>
    <property type="match status" value="1"/>
</dbReference>
<dbReference type="AlphaFoldDB" id="A0A365XW54"/>
<evidence type="ECO:0000256" key="6">
    <source>
        <dbReference type="SAM" id="SignalP"/>
    </source>
</evidence>
<dbReference type="Pfam" id="PF07980">
    <property type="entry name" value="SusD_RagB"/>
    <property type="match status" value="1"/>
</dbReference>
<dbReference type="Proteomes" id="UP000253410">
    <property type="component" value="Unassembled WGS sequence"/>
</dbReference>
<dbReference type="Gene3D" id="1.25.40.390">
    <property type="match status" value="1"/>
</dbReference>
<evidence type="ECO:0000256" key="3">
    <source>
        <dbReference type="ARBA" id="ARBA00022729"/>
    </source>
</evidence>
<evidence type="ECO:0000256" key="4">
    <source>
        <dbReference type="ARBA" id="ARBA00023136"/>
    </source>
</evidence>
<feature type="domain" description="RagB/SusD" evidence="7">
    <location>
        <begin position="351"/>
        <end position="460"/>
    </location>
</feature>
<comment type="caution">
    <text evidence="9">The sequence shown here is derived from an EMBL/GenBank/DDBJ whole genome shotgun (WGS) entry which is preliminary data.</text>
</comment>
<dbReference type="SUPFAM" id="SSF48452">
    <property type="entry name" value="TPR-like"/>
    <property type="match status" value="1"/>
</dbReference>
<proteinExistence type="inferred from homology"/>
<comment type="subcellular location">
    <subcellularLocation>
        <location evidence="1">Cell outer membrane</location>
    </subcellularLocation>
</comment>